<evidence type="ECO:0000256" key="5">
    <source>
        <dbReference type="ARBA" id="ARBA00022741"/>
    </source>
</evidence>
<feature type="binding site" evidence="8">
    <location>
        <position position="151"/>
    </location>
    <ligand>
        <name>(R)-pantoate</name>
        <dbReference type="ChEBI" id="CHEBI:15980"/>
    </ligand>
</feature>
<comment type="subcellular location">
    <subcellularLocation>
        <location evidence="8">Cytoplasm</location>
    </subcellularLocation>
</comment>
<keyword evidence="4 8" id="KW-0566">Pantothenate biosynthesis</keyword>
<dbReference type="RefSeq" id="WP_338617765.1">
    <property type="nucleotide sequence ID" value="NZ_BAAAEN010000034.1"/>
</dbReference>
<organism evidence="9 10">
    <name type="scientific">Pigmentiphaga daeguensis</name>
    <dbReference type="NCBI Taxonomy" id="414049"/>
    <lineage>
        <taxon>Bacteria</taxon>
        <taxon>Pseudomonadati</taxon>
        <taxon>Pseudomonadota</taxon>
        <taxon>Betaproteobacteria</taxon>
        <taxon>Burkholderiales</taxon>
        <taxon>Alcaligenaceae</taxon>
        <taxon>Pigmentiphaga</taxon>
    </lineage>
</organism>
<dbReference type="NCBIfam" id="TIGR00125">
    <property type="entry name" value="cyt_tran_rel"/>
    <property type="match status" value="1"/>
</dbReference>
<evidence type="ECO:0000313" key="10">
    <source>
        <dbReference type="Proteomes" id="UP001501706"/>
    </source>
</evidence>
<dbReference type="PANTHER" id="PTHR21299">
    <property type="entry name" value="CYTIDYLATE KINASE/PANTOATE-BETA-ALANINE LIGASE"/>
    <property type="match status" value="1"/>
</dbReference>
<comment type="pathway">
    <text evidence="1 8">Cofactor biosynthesis; (R)-pantothenate biosynthesis; (R)-pantothenate from (R)-pantoate and beta-alanine: step 1/1.</text>
</comment>
<evidence type="ECO:0000313" key="9">
    <source>
        <dbReference type="EMBL" id="GAA0530069.1"/>
    </source>
</evidence>
<dbReference type="HAMAP" id="MF_00158">
    <property type="entry name" value="PanC"/>
    <property type="match status" value="1"/>
</dbReference>
<keyword evidence="5 8" id="KW-0547">Nucleotide-binding</keyword>
<dbReference type="Pfam" id="PF02569">
    <property type="entry name" value="Pantoate_ligase"/>
    <property type="match status" value="1"/>
</dbReference>
<evidence type="ECO:0000256" key="8">
    <source>
        <dbReference type="HAMAP-Rule" id="MF_00158"/>
    </source>
</evidence>
<evidence type="ECO:0000256" key="6">
    <source>
        <dbReference type="ARBA" id="ARBA00022840"/>
    </source>
</evidence>
<protein>
    <recommendedName>
        <fullName evidence="8">Pantothenate synthetase</fullName>
        <shortName evidence="8">PS</shortName>
        <ecNumber evidence="8">6.3.2.1</ecNumber>
    </recommendedName>
    <alternativeName>
        <fullName evidence="8">Pantoate--beta-alanine ligase</fullName>
    </alternativeName>
    <alternativeName>
        <fullName evidence="8">Pantoate-activating enzyme</fullName>
    </alternativeName>
</protein>
<dbReference type="PANTHER" id="PTHR21299:SF1">
    <property type="entry name" value="PANTOATE--BETA-ALANINE LIGASE"/>
    <property type="match status" value="1"/>
</dbReference>
<dbReference type="Gene3D" id="3.40.50.620">
    <property type="entry name" value="HUPs"/>
    <property type="match status" value="1"/>
</dbReference>
<feature type="binding site" evidence="8">
    <location>
        <position position="57"/>
    </location>
    <ligand>
        <name>(R)-pantoate</name>
        <dbReference type="ChEBI" id="CHEBI:15980"/>
    </ligand>
</feature>
<comment type="function">
    <text evidence="8">Catalyzes the condensation of pantoate with beta-alanine in an ATP-dependent reaction via a pantoyl-adenylate intermediate.</text>
</comment>
<comment type="miscellaneous">
    <text evidence="8">The reaction proceeds by a bi uni uni bi ping pong mechanism.</text>
</comment>
<dbReference type="Gene3D" id="3.30.1300.10">
    <property type="entry name" value="Pantoate-beta-alanine ligase, C-terminal domain"/>
    <property type="match status" value="1"/>
</dbReference>
<dbReference type="SUPFAM" id="SSF52374">
    <property type="entry name" value="Nucleotidylyl transferase"/>
    <property type="match status" value="1"/>
</dbReference>
<feature type="binding site" evidence="8">
    <location>
        <begin position="26"/>
        <end position="33"/>
    </location>
    <ligand>
        <name>ATP</name>
        <dbReference type="ChEBI" id="CHEBI:30616"/>
    </ligand>
</feature>
<evidence type="ECO:0000256" key="3">
    <source>
        <dbReference type="ARBA" id="ARBA00022598"/>
    </source>
</evidence>
<evidence type="ECO:0000256" key="4">
    <source>
        <dbReference type="ARBA" id="ARBA00022655"/>
    </source>
</evidence>
<comment type="subunit">
    <text evidence="8">Homodimer.</text>
</comment>
<accession>A0ABP3MZH7</accession>
<evidence type="ECO:0000256" key="7">
    <source>
        <dbReference type="ARBA" id="ARBA00048258"/>
    </source>
</evidence>
<dbReference type="InterPro" id="IPR003721">
    <property type="entry name" value="Pantoate_ligase"/>
</dbReference>
<comment type="caution">
    <text evidence="9">The sequence shown here is derived from an EMBL/GenBank/DDBJ whole genome shotgun (WGS) entry which is preliminary data.</text>
</comment>
<name>A0ABP3MZH7_9BURK</name>
<feature type="binding site" evidence="8">
    <location>
        <position position="174"/>
    </location>
    <ligand>
        <name>ATP</name>
        <dbReference type="ChEBI" id="CHEBI:30616"/>
    </ligand>
</feature>
<keyword evidence="10" id="KW-1185">Reference proteome</keyword>
<dbReference type="InterPro" id="IPR014729">
    <property type="entry name" value="Rossmann-like_a/b/a_fold"/>
</dbReference>
<comment type="similarity">
    <text evidence="2 8">Belongs to the pantothenate synthetase family.</text>
</comment>
<feature type="active site" description="Proton donor" evidence="8">
    <location>
        <position position="33"/>
    </location>
</feature>
<dbReference type="EMBL" id="BAAAEN010000034">
    <property type="protein sequence ID" value="GAA0530069.1"/>
    <property type="molecule type" value="Genomic_DNA"/>
</dbReference>
<proteinExistence type="inferred from homology"/>
<dbReference type="InterPro" id="IPR042176">
    <property type="entry name" value="Pantoate_ligase_C"/>
</dbReference>
<feature type="binding site" evidence="8">
    <location>
        <position position="57"/>
    </location>
    <ligand>
        <name>beta-alanine</name>
        <dbReference type="ChEBI" id="CHEBI:57966"/>
    </ligand>
</feature>
<gene>
    <name evidence="8 9" type="primary">panC</name>
    <name evidence="9" type="ORF">GCM10009097_54430</name>
</gene>
<dbReference type="GO" id="GO:0016874">
    <property type="term" value="F:ligase activity"/>
    <property type="evidence" value="ECO:0007669"/>
    <property type="project" value="UniProtKB-KW"/>
</dbReference>
<dbReference type="CDD" id="cd00560">
    <property type="entry name" value="PanC"/>
    <property type="match status" value="1"/>
</dbReference>
<dbReference type="NCBIfam" id="TIGR00018">
    <property type="entry name" value="panC"/>
    <property type="match status" value="1"/>
</dbReference>
<feature type="binding site" evidence="8">
    <location>
        <begin position="145"/>
        <end position="148"/>
    </location>
    <ligand>
        <name>ATP</name>
        <dbReference type="ChEBI" id="CHEBI:30616"/>
    </ligand>
</feature>
<sequence length="280" mass="31395">MKVVHTIEELRDQLRGQLRVSFVPTMGNLHEGHLALMKTARQHGDPVVASIFVNRLQFGPNEDFDRYPRTLPADIEKLERDRNVYVLFAPDEREMYPEPQNFRVQPPDDLGGILEGEFRPGFFAGVSTVVLKLLSCVQPRVAVFGKKDYQQLMVVRAMCRQFQLPIEIVPQETIRADDGLALSSRNGYLSADQRAEAPQLYATLRRVQAGLRGGNHDVAALERDAAATLGGRGWKVDYISVRRQRDLLPPSREEVEGGEPLVALAAAKLGTTRLIDNLEL</sequence>
<keyword evidence="6 8" id="KW-0067">ATP-binding</keyword>
<evidence type="ECO:0000256" key="2">
    <source>
        <dbReference type="ARBA" id="ARBA00009256"/>
    </source>
</evidence>
<dbReference type="EC" id="6.3.2.1" evidence="8"/>
<evidence type="ECO:0000256" key="1">
    <source>
        <dbReference type="ARBA" id="ARBA00004990"/>
    </source>
</evidence>
<comment type="catalytic activity">
    <reaction evidence="7 8">
        <text>(R)-pantoate + beta-alanine + ATP = (R)-pantothenate + AMP + diphosphate + H(+)</text>
        <dbReference type="Rhea" id="RHEA:10912"/>
        <dbReference type="ChEBI" id="CHEBI:15378"/>
        <dbReference type="ChEBI" id="CHEBI:15980"/>
        <dbReference type="ChEBI" id="CHEBI:29032"/>
        <dbReference type="ChEBI" id="CHEBI:30616"/>
        <dbReference type="ChEBI" id="CHEBI:33019"/>
        <dbReference type="ChEBI" id="CHEBI:57966"/>
        <dbReference type="ChEBI" id="CHEBI:456215"/>
        <dbReference type="EC" id="6.3.2.1"/>
    </reaction>
</comment>
<reference evidence="10" key="1">
    <citation type="journal article" date="2019" name="Int. J. Syst. Evol. Microbiol.">
        <title>The Global Catalogue of Microorganisms (GCM) 10K type strain sequencing project: providing services to taxonomists for standard genome sequencing and annotation.</title>
        <authorList>
            <consortium name="The Broad Institute Genomics Platform"/>
            <consortium name="The Broad Institute Genome Sequencing Center for Infectious Disease"/>
            <person name="Wu L."/>
            <person name="Ma J."/>
        </authorList>
    </citation>
    <scope>NUCLEOTIDE SEQUENCE [LARGE SCALE GENOMIC DNA]</scope>
    <source>
        <strain evidence="10">JCM 14330</strain>
    </source>
</reference>
<feature type="binding site" evidence="8">
    <location>
        <begin position="182"/>
        <end position="185"/>
    </location>
    <ligand>
        <name>ATP</name>
        <dbReference type="ChEBI" id="CHEBI:30616"/>
    </ligand>
</feature>
<keyword evidence="3 8" id="KW-0436">Ligase</keyword>
<keyword evidence="8" id="KW-0963">Cytoplasm</keyword>
<dbReference type="Proteomes" id="UP001501706">
    <property type="component" value="Unassembled WGS sequence"/>
</dbReference>
<dbReference type="InterPro" id="IPR004821">
    <property type="entry name" value="Cyt_trans-like"/>
</dbReference>